<name>A1RW24_PYRIL</name>
<sequence length="146" mass="16153">MRRLGDVAEAVGGLYIVAGRPELGDWKPQYQVWYSAAEGKWFCSCGRRACTHIAAVQLYIAYRRALEMSQGAYLYVAEAEVECPGRLEANGRLYLKPSPRGFKILVISKRGRIVVKCGGYVLMELLGEKMPAAAAEALAEAYESEK</sequence>
<dbReference type="InterPro" id="IPR007527">
    <property type="entry name" value="Znf_SWIM"/>
</dbReference>
<accession>A1RW24</accession>
<dbReference type="KEGG" id="pis:Pisl_2009"/>
<dbReference type="GO" id="GO:0008270">
    <property type="term" value="F:zinc ion binding"/>
    <property type="evidence" value="ECO:0007669"/>
    <property type="project" value="UniProtKB-KW"/>
</dbReference>
<evidence type="ECO:0000259" key="2">
    <source>
        <dbReference type="PROSITE" id="PS50966"/>
    </source>
</evidence>
<keyword evidence="1" id="KW-0862">Zinc</keyword>
<dbReference type="EMBL" id="CP000504">
    <property type="protein sequence ID" value="ABL89156.1"/>
    <property type="molecule type" value="Genomic_DNA"/>
</dbReference>
<reference evidence="3" key="1">
    <citation type="submission" date="2006-12" db="EMBL/GenBank/DDBJ databases">
        <title>Complete sequence of Pyrobaculum islandicum DSM 4184.</title>
        <authorList>
            <person name="Copeland A."/>
            <person name="Lucas S."/>
            <person name="Lapidus A."/>
            <person name="Barry K."/>
            <person name="Detter J.C."/>
            <person name="Glavina del Rio T."/>
            <person name="Dalin E."/>
            <person name="Tice H."/>
            <person name="Pitluck S."/>
            <person name="Meincke L."/>
            <person name="Brettin T."/>
            <person name="Bruce D."/>
            <person name="Han C."/>
            <person name="Tapia R."/>
            <person name="Gilna P."/>
            <person name="Schmutz J."/>
            <person name="Larimer F."/>
            <person name="Land M."/>
            <person name="Hauser L."/>
            <person name="Kyrpides N."/>
            <person name="Mikhailova N."/>
            <person name="Cozen A.E."/>
            <person name="Fitz-Gibbon S.T."/>
            <person name="House C.H."/>
            <person name="Saltikov C."/>
            <person name="Lowe T."/>
            <person name="Richardson P."/>
        </authorList>
    </citation>
    <scope>NUCLEOTIDE SEQUENCE [LARGE SCALE GENOMIC DNA]</scope>
    <source>
        <strain evidence="3">DSM 4184</strain>
    </source>
</reference>
<gene>
    <name evidence="3" type="ordered locus">Pisl_2009</name>
</gene>
<dbReference type="AlphaFoldDB" id="A1RW24"/>
<keyword evidence="1" id="KW-0479">Metal-binding</keyword>
<protein>
    <submittedName>
        <fullName evidence="3">Zinc finger, SWIM domain protein</fullName>
    </submittedName>
</protein>
<dbReference type="eggNOG" id="arCOG05500">
    <property type="taxonomic scope" value="Archaea"/>
</dbReference>
<evidence type="ECO:0000313" key="4">
    <source>
        <dbReference type="Proteomes" id="UP000002595"/>
    </source>
</evidence>
<dbReference type="STRING" id="384616.Pisl_2009"/>
<dbReference type="GeneID" id="4617660"/>
<organism evidence="3 4">
    <name type="scientific">Pyrobaculum islandicum (strain DSM 4184 / JCM 9189 / GEO3)</name>
    <dbReference type="NCBI Taxonomy" id="384616"/>
    <lineage>
        <taxon>Archaea</taxon>
        <taxon>Thermoproteota</taxon>
        <taxon>Thermoprotei</taxon>
        <taxon>Thermoproteales</taxon>
        <taxon>Thermoproteaceae</taxon>
        <taxon>Pyrobaculum</taxon>
    </lineage>
</organism>
<dbReference type="RefSeq" id="WP_011763731.1">
    <property type="nucleotide sequence ID" value="NC_008701.1"/>
</dbReference>
<proteinExistence type="predicted"/>
<evidence type="ECO:0000313" key="3">
    <source>
        <dbReference type="EMBL" id="ABL89156.1"/>
    </source>
</evidence>
<keyword evidence="1" id="KW-0863">Zinc-finger</keyword>
<dbReference type="PROSITE" id="PS50966">
    <property type="entry name" value="ZF_SWIM"/>
    <property type="match status" value="1"/>
</dbReference>
<keyword evidence="4" id="KW-1185">Reference proteome</keyword>
<evidence type="ECO:0000256" key="1">
    <source>
        <dbReference type="PROSITE-ProRule" id="PRU00325"/>
    </source>
</evidence>
<dbReference type="Proteomes" id="UP000002595">
    <property type="component" value="Chromosome"/>
</dbReference>
<feature type="domain" description="SWIM-type" evidence="2">
    <location>
        <begin position="30"/>
        <end position="61"/>
    </location>
</feature>
<dbReference type="HOGENOM" id="CLU_120796_0_0_2"/>